<evidence type="ECO:0000313" key="4">
    <source>
        <dbReference type="Proteomes" id="UP000507470"/>
    </source>
</evidence>
<keyword evidence="1" id="KW-0175">Coiled coil</keyword>
<sequence>MHTGDSITNKALEYDNRRSQTPNDIEISDHDNYAKNRNMPGTSESVVSKKRSYTDIEEMCAELGRELVNTKKELAETMKRAEVRQIETEDQYEHTELIEENEIRKENKFIIEEKEYHKCTLNRGKTVDFNLTNSGNKRNTKVCRDIDIGKSKLSGAFDDPDKLYAVDYVCGDEPDRSKLSVASGQFDDAEINISDSSFLDEYVTVDPSVDMTSVDVDINRVRTVTLRVLLLRVTI</sequence>
<gene>
    <name evidence="3" type="ORF">MCOR_21176</name>
</gene>
<proteinExistence type="predicted"/>
<organism evidence="3 4">
    <name type="scientific">Mytilus coruscus</name>
    <name type="common">Sea mussel</name>
    <dbReference type="NCBI Taxonomy" id="42192"/>
    <lineage>
        <taxon>Eukaryota</taxon>
        <taxon>Metazoa</taxon>
        <taxon>Spiralia</taxon>
        <taxon>Lophotrochozoa</taxon>
        <taxon>Mollusca</taxon>
        <taxon>Bivalvia</taxon>
        <taxon>Autobranchia</taxon>
        <taxon>Pteriomorphia</taxon>
        <taxon>Mytilida</taxon>
        <taxon>Mytiloidea</taxon>
        <taxon>Mytilidae</taxon>
        <taxon>Mytilinae</taxon>
        <taxon>Mytilus</taxon>
    </lineage>
</organism>
<evidence type="ECO:0000313" key="3">
    <source>
        <dbReference type="EMBL" id="CAC5385664.1"/>
    </source>
</evidence>
<protein>
    <submittedName>
        <fullName evidence="3">Uncharacterized protein</fullName>
    </submittedName>
</protein>
<dbReference type="Proteomes" id="UP000507470">
    <property type="component" value="Unassembled WGS sequence"/>
</dbReference>
<reference evidence="3 4" key="1">
    <citation type="submission" date="2020-06" db="EMBL/GenBank/DDBJ databases">
        <authorList>
            <person name="Li R."/>
            <person name="Bekaert M."/>
        </authorList>
    </citation>
    <scope>NUCLEOTIDE SEQUENCE [LARGE SCALE GENOMIC DNA]</scope>
    <source>
        <strain evidence="4">wild</strain>
    </source>
</reference>
<accession>A0A6J8BS36</accession>
<evidence type="ECO:0000256" key="2">
    <source>
        <dbReference type="SAM" id="MobiDB-lite"/>
    </source>
</evidence>
<keyword evidence="4" id="KW-1185">Reference proteome</keyword>
<feature type="region of interest" description="Disordered" evidence="2">
    <location>
        <begin position="1"/>
        <end position="50"/>
    </location>
</feature>
<dbReference type="EMBL" id="CACVKT020003742">
    <property type="protein sequence ID" value="CAC5385664.1"/>
    <property type="molecule type" value="Genomic_DNA"/>
</dbReference>
<evidence type="ECO:0000256" key="1">
    <source>
        <dbReference type="SAM" id="Coils"/>
    </source>
</evidence>
<feature type="coiled-coil region" evidence="1">
    <location>
        <begin position="53"/>
        <end position="91"/>
    </location>
</feature>
<name>A0A6J8BS36_MYTCO</name>
<dbReference type="AlphaFoldDB" id="A0A6J8BS36"/>